<dbReference type="GO" id="GO:0046872">
    <property type="term" value="F:metal ion binding"/>
    <property type="evidence" value="ECO:0007669"/>
    <property type="project" value="UniProtKB-KW"/>
</dbReference>
<comment type="similarity">
    <text evidence="2 11">Belongs to the WhiB family.</text>
</comment>
<dbReference type="PROSITE" id="PS51674">
    <property type="entry name" value="4FE4S_WBL"/>
    <property type="match status" value="1"/>
</dbReference>
<evidence type="ECO:0000256" key="9">
    <source>
        <dbReference type="ARBA" id="ARBA00023157"/>
    </source>
</evidence>
<keyword evidence="8 11" id="KW-0238">DNA-binding</keyword>
<evidence type="ECO:0000313" key="15">
    <source>
        <dbReference type="Proteomes" id="UP000187001"/>
    </source>
</evidence>
<dbReference type="GO" id="GO:0005737">
    <property type="term" value="C:cytoplasm"/>
    <property type="evidence" value="ECO:0007669"/>
    <property type="project" value="UniProtKB-SubCell"/>
</dbReference>
<sequence>MSRMNTCKLPMFDSPSLEWRSRGSCRDVDPLVFYGPDYERSAARQRRVAKAKSICLTCPVKRICLAQSFKFPEQHGVWGGLTAAERKHLLQQIAEVEQTSAPPDIERPAFRRGPR</sequence>
<keyword evidence="9 11" id="KW-1015">Disulfide bond</keyword>
<organism evidence="14 15">
    <name type="scientific">Mycolicibacterium fortuitum</name>
    <name type="common">Mycobacterium fortuitum</name>
    <dbReference type="NCBI Taxonomy" id="1766"/>
    <lineage>
        <taxon>Bacteria</taxon>
        <taxon>Bacillati</taxon>
        <taxon>Actinomycetota</taxon>
        <taxon>Actinomycetes</taxon>
        <taxon>Mycobacteriales</taxon>
        <taxon>Mycobacteriaceae</taxon>
        <taxon>Mycolicibacterium</taxon>
    </lineage>
</organism>
<evidence type="ECO:0000256" key="7">
    <source>
        <dbReference type="ARBA" id="ARBA00023015"/>
    </source>
</evidence>
<dbReference type="HAMAP" id="MF_01479">
    <property type="entry name" value="WhiB"/>
    <property type="match status" value="1"/>
</dbReference>
<evidence type="ECO:0000256" key="5">
    <source>
        <dbReference type="ARBA" id="ARBA00023004"/>
    </source>
</evidence>
<proteinExistence type="inferred from homology"/>
<evidence type="ECO:0000256" key="8">
    <source>
        <dbReference type="ARBA" id="ARBA00023125"/>
    </source>
</evidence>
<evidence type="ECO:0000256" key="3">
    <source>
        <dbReference type="ARBA" id="ARBA00022485"/>
    </source>
</evidence>
<dbReference type="Pfam" id="PF02467">
    <property type="entry name" value="Whib"/>
    <property type="match status" value="1"/>
</dbReference>
<dbReference type="Proteomes" id="UP000187001">
    <property type="component" value="Unassembled WGS sequence"/>
</dbReference>
<evidence type="ECO:0000256" key="1">
    <source>
        <dbReference type="ARBA" id="ARBA00004496"/>
    </source>
</evidence>
<evidence type="ECO:0000313" key="14">
    <source>
        <dbReference type="EMBL" id="OMC46664.1"/>
    </source>
</evidence>
<dbReference type="GO" id="GO:0003677">
    <property type="term" value="F:DNA binding"/>
    <property type="evidence" value="ECO:0007669"/>
    <property type="project" value="UniProtKB-UniRule"/>
</dbReference>
<dbReference type="GO" id="GO:0035731">
    <property type="term" value="F:dinitrosyl-iron complex binding"/>
    <property type="evidence" value="ECO:0007669"/>
    <property type="project" value="UniProtKB-UniRule"/>
</dbReference>
<keyword evidence="7 11" id="KW-0805">Transcription regulation</keyword>
<comment type="function">
    <text evidence="11">Acts as a transcriptional regulator. Probably redox-responsive. The apo- but not holo-form probably binds DNA.</text>
</comment>
<gene>
    <name evidence="11" type="primary">whiB</name>
    <name evidence="14" type="ORF">A5742_02950</name>
</gene>
<comment type="cofactor">
    <cofactor evidence="11">
        <name>[4Fe-4S] cluster</name>
        <dbReference type="ChEBI" id="CHEBI:49883"/>
    </cofactor>
    <text evidence="11">Binds 1 [4Fe-4S] cluster per subunit. Following nitrosylation of the [4Fe-4S] cluster binds 1 [4Fe-8(NO)] cluster per subunit.</text>
</comment>
<evidence type="ECO:0000256" key="4">
    <source>
        <dbReference type="ARBA" id="ARBA00022723"/>
    </source>
</evidence>
<dbReference type="InterPro" id="IPR034768">
    <property type="entry name" value="4FE4S_WBL"/>
</dbReference>
<dbReference type="PANTHER" id="PTHR38839">
    <property type="entry name" value="TRANSCRIPTIONAL REGULATOR WHID-RELATED"/>
    <property type="match status" value="1"/>
</dbReference>
<reference evidence="14 15" key="1">
    <citation type="submission" date="2016-07" db="EMBL/GenBank/DDBJ databases">
        <authorList>
            <person name="Sutton G."/>
            <person name="Brinkac L."/>
            <person name="Sanka R."/>
            <person name="Adams M."/>
            <person name="Lau E."/>
            <person name="Kumar A."/>
            <person name="Macaden R."/>
        </authorList>
    </citation>
    <scope>NUCLEOTIDE SEQUENCE [LARGE SCALE GENOMIC DNA]</scope>
    <source>
        <strain evidence="14 15">GA-0871</strain>
    </source>
</reference>
<keyword evidence="5 11" id="KW-0408">Iron</keyword>
<protein>
    <recommendedName>
        <fullName evidence="11">Transcriptional regulator WhiB</fullName>
    </recommendedName>
</protein>
<comment type="caution">
    <text evidence="14">The sequence shown here is derived from an EMBL/GenBank/DDBJ whole genome shotgun (WGS) entry which is preliminary data.</text>
</comment>
<dbReference type="EMBL" id="MBER01000057">
    <property type="protein sequence ID" value="OMC46664.1"/>
    <property type="molecule type" value="Genomic_DNA"/>
</dbReference>
<evidence type="ECO:0000259" key="13">
    <source>
        <dbReference type="PROSITE" id="PS51674"/>
    </source>
</evidence>
<accession>A0ABD6QNF4</accession>
<evidence type="ECO:0000256" key="6">
    <source>
        <dbReference type="ARBA" id="ARBA00023014"/>
    </source>
</evidence>
<feature type="region of interest" description="Disordered" evidence="12">
    <location>
        <begin position="96"/>
        <end position="115"/>
    </location>
</feature>
<dbReference type="GO" id="GO:0051539">
    <property type="term" value="F:4 iron, 4 sulfur cluster binding"/>
    <property type="evidence" value="ECO:0007669"/>
    <property type="project" value="UniProtKB-UniRule"/>
</dbReference>
<evidence type="ECO:0000256" key="2">
    <source>
        <dbReference type="ARBA" id="ARBA00006597"/>
    </source>
</evidence>
<dbReference type="AlphaFoldDB" id="A0ABD6QNF4"/>
<evidence type="ECO:0000256" key="12">
    <source>
        <dbReference type="SAM" id="MobiDB-lite"/>
    </source>
</evidence>
<feature type="binding site" evidence="11">
    <location>
        <position position="58"/>
    </location>
    <ligand>
        <name>[4Fe-4S] cluster</name>
        <dbReference type="ChEBI" id="CHEBI:49883"/>
    </ligand>
</feature>
<keyword evidence="10 11" id="KW-0804">Transcription</keyword>
<feature type="binding site" evidence="11">
    <location>
        <position position="25"/>
    </location>
    <ligand>
        <name>[4Fe-4S] cluster</name>
        <dbReference type="ChEBI" id="CHEBI:49883"/>
    </ligand>
</feature>
<feature type="binding site" evidence="11">
    <location>
        <position position="55"/>
    </location>
    <ligand>
        <name>[4Fe-4S] cluster</name>
        <dbReference type="ChEBI" id="CHEBI:49883"/>
    </ligand>
</feature>
<keyword evidence="6 11" id="KW-0411">Iron-sulfur</keyword>
<feature type="domain" description="4Fe-4S Wbl-type" evidence="13">
    <location>
        <begin position="24"/>
        <end position="88"/>
    </location>
</feature>
<comment type="PTM">
    <text evidence="11">The Fe-S cluster can be nitrosylated by nitric oxide (NO).</text>
</comment>
<comment type="PTM">
    <text evidence="11">Upon Fe-S cluster removal intramolecular disulfide bonds are formed.</text>
</comment>
<name>A0ABD6QNF4_MYCFO</name>
<dbReference type="InterPro" id="IPR003482">
    <property type="entry name" value="Whib"/>
</dbReference>
<keyword evidence="11" id="KW-0963">Cytoplasm</keyword>
<feature type="binding site" evidence="11">
    <location>
        <position position="64"/>
    </location>
    <ligand>
        <name>[4Fe-4S] cluster</name>
        <dbReference type="ChEBI" id="CHEBI:49883"/>
    </ligand>
</feature>
<keyword evidence="4 11" id="KW-0479">Metal-binding</keyword>
<keyword evidence="3 11" id="KW-0004">4Fe-4S</keyword>
<evidence type="ECO:0000256" key="10">
    <source>
        <dbReference type="ARBA" id="ARBA00023163"/>
    </source>
</evidence>
<evidence type="ECO:0000256" key="11">
    <source>
        <dbReference type="HAMAP-Rule" id="MF_01479"/>
    </source>
</evidence>
<comment type="subcellular location">
    <subcellularLocation>
        <location evidence="1 11">Cytoplasm</location>
    </subcellularLocation>
</comment>
<dbReference type="GO" id="GO:0006355">
    <property type="term" value="P:regulation of DNA-templated transcription"/>
    <property type="evidence" value="ECO:0007669"/>
    <property type="project" value="UniProtKB-UniRule"/>
</dbReference>